<dbReference type="CDD" id="cd05121">
    <property type="entry name" value="ABC1_ADCK3-like"/>
    <property type="match status" value="1"/>
</dbReference>
<keyword evidence="3" id="KW-0418">Kinase</keyword>
<evidence type="ECO:0000313" key="4">
    <source>
        <dbReference type="Proteomes" id="UP000266426"/>
    </source>
</evidence>
<evidence type="ECO:0000313" key="3">
    <source>
        <dbReference type="EMBL" id="RJP58065.1"/>
    </source>
</evidence>
<dbReference type="PROSITE" id="PS50011">
    <property type="entry name" value="PROTEIN_KINASE_DOM"/>
    <property type="match status" value="1"/>
</dbReference>
<gene>
    <name evidence="3" type="ORF">C4541_08525</name>
</gene>
<dbReference type="PANTHER" id="PTHR10566">
    <property type="entry name" value="CHAPERONE-ACTIVITY OF BC1 COMPLEX CABC1 -RELATED"/>
    <property type="match status" value="1"/>
</dbReference>
<protein>
    <submittedName>
        <fullName evidence="3">AarF/ABC1/UbiB kinase family protein</fullName>
    </submittedName>
</protein>
<dbReference type="InterPro" id="IPR050154">
    <property type="entry name" value="UbiB_kinase"/>
</dbReference>
<keyword evidence="3" id="KW-0808">Transferase</keyword>
<organism evidence="3 4">
    <name type="scientific">Candidatus Auribacter fodinae</name>
    <dbReference type="NCBI Taxonomy" id="2093366"/>
    <lineage>
        <taxon>Bacteria</taxon>
        <taxon>Pseudomonadati</taxon>
        <taxon>Candidatus Auribacterota</taxon>
        <taxon>Candidatus Auribacteria</taxon>
        <taxon>Candidatus Auribacterales</taxon>
        <taxon>Candidatus Auribacteraceae</taxon>
        <taxon>Candidatus Auribacter</taxon>
    </lineage>
</organism>
<name>A0A3A4QVT5_9BACT</name>
<dbReference type="EMBL" id="QZJZ01000071">
    <property type="protein sequence ID" value="RJP58065.1"/>
    <property type="molecule type" value="Genomic_DNA"/>
</dbReference>
<dbReference type="GO" id="GO:0004672">
    <property type="term" value="F:protein kinase activity"/>
    <property type="evidence" value="ECO:0007669"/>
    <property type="project" value="InterPro"/>
</dbReference>
<dbReference type="InterPro" id="IPR004147">
    <property type="entry name" value="ABC1_dom"/>
</dbReference>
<proteinExistence type="inferred from homology"/>
<comment type="similarity">
    <text evidence="1">Belongs to the protein kinase superfamily. ADCK protein kinase family.</text>
</comment>
<comment type="caution">
    <text evidence="3">The sequence shown here is derived from an EMBL/GenBank/DDBJ whole genome shotgun (WGS) entry which is preliminary data.</text>
</comment>
<dbReference type="PANTHER" id="PTHR10566:SF113">
    <property type="entry name" value="PROTEIN ACTIVITY OF BC1 COMPLEX KINASE 7, CHLOROPLASTIC"/>
    <property type="match status" value="1"/>
</dbReference>
<dbReference type="Proteomes" id="UP000266426">
    <property type="component" value="Unassembled WGS sequence"/>
</dbReference>
<sequence length="401" mass="46073">MNWIDFTKLIHSIYGQGMPDLEYIQKLGLLAVKLGQVHALRIDFLSRDKCEHLAKLYRRNATLPKENFRNLLQLKGKENLIEQFSYIDDTPLASASIGQVHKAKLKNGADVVIKAVKGNYKDNFKKDVRSLQKLFKLIILFYPKLKKVANPLGILKDIEEYTISELNLTHEVTGRKELKRIFDELKGKIDLEKLDFFTIYEDLSNEDILVSEYIEGETFDELLDKNKLPYDLLLDLFFVHGTYMFVAGTFHGDIHPGNVIYSHNKLYFVDTGSVSKVSDKIRLGLFNFFDALSCDDIPATAKALESMSENRLTEAGYKVFESKFSDIYKEFANKTVSQISLTRKMMETIKLGVNSGMNFGQDMFPIIRSLMYMDGMVLKCNPNAVLLKDMRQFITLFKKLV</sequence>
<reference evidence="3 4" key="1">
    <citation type="journal article" date="2017" name="ISME J.">
        <title>Energy and carbon metabolisms in a deep terrestrial subsurface fluid microbial community.</title>
        <authorList>
            <person name="Momper L."/>
            <person name="Jungbluth S.P."/>
            <person name="Lee M.D."/>
            <person name="Amend J.P."/>
        </authorList>
    </citation>
    <scope>NUCLEOTIDE SEQUENCE [LARGE SCALE GENOMIC DNA]</scope>
    <source>
        <strain evidence="3">SURF_26</strain>
    </source>
</reference>
<dbReference type="InterPro" id="IPR000719">
    <property type="entry name" value="Prot_kinase_dom"/>
</dbReference>
<accession>A0A3A4QVT5</accession>
<dbReference type="SUPFAM" id="SSF56112">
    <property type="entry name" value="Protein kinase-like (PK-like)"/>
    <property type="match status" value="1"/>
</dbReference>
<dbReference type="InterPro" id="IPR011009">
    <property type="entry name" value="Kinase-like_dom_sf"/>
</dbReference>
<evidence type="ECO:0000259" key="2">
    <source>
        <dbReference type="PROSITE" id="PS50011"/>
    </source>
</evidence>
<evidence type="ECO:0000256" key="1">
    <source>
        <dbReference type="ARBA" id="ARBA00009670"/>
    </source>
</evidence>
<dbReference type="AlphaFoldDB" id="A0A3A4QVT5"/>
<dbReference type="GO" id="GO:0005524">
    <property type="term" value="F:ATP binding"/>
    <property type="evidence" value="ECO:0007669"/>
    <property type="project" value="InterPro"/>
</dbReference>
<dbReference type="Pfam" id="PF03109">
    <property type="entry name" value="ABC1"/>
    <property type="match status" value="1"/>
</dbReference>
<feature type="domain" description="Protein kinase" evidence="2">
    <location>
        <begin position="86"/>
        <end position="401"/>
    </location>
</feature>